<dbReference type="GeneID" id="81624194"/>
<keyword evidence="2" id="KW-1185">Reference proteome</keyword>
<comment type="caution">
    <text evidence="1">The sequence shown here is derived from an EMBL/GenBank/DDBJ whole genome shotgun (WGS) entry which is preliminary data.</text>
</comment>
<reference evidence="1" key="2">
    <citation type="journal article" date="2023" name="IMA Fungus">
        <title>Comparative genomic study of the Penicillium genus elucidates a diverse pangenome and 15 lateral gene transfer events.</title>
        <authorList>
            <person name="Petersen C."/>
            <person name="Sorensen T."/>
            <person name="Nielsen M.R."/>
            <person name="Sondergaard T.E."/>
            <person name="Sorensen J.L."/>
            <person name="Fitzpatrick D.A."/>
            <person name="Frisvad J.C."/>
            <person name="Nielsen K.L."/>
        </authorList>
    </citation>
    <scope>NUCLEOTIDE SEQUENCE</scope>
    <source>
        <strain evidence="1">IBT 30728</strain>
    </source>
</reference>
<reference evidence="1" key="1">
    <citation type="submission" date="2022-12" db="EMBL/GenBank/DDBJ databases">
        <authorList>
            <person name="Petersen C."/>
        </authorList>
    </citation>
    <scope>NUCLEOTIDE SEQUENCE</scope>
    <source>
        <strain evidence="1">IBT 30728</strain>
    </source>
</reference>
<protein>
    <submittedName>
        <fullName evidence="1">Uncharacterized protein</fullName>
    </submittedName>
</protein>
<proteinExistence type="predicted"/>
<name>A0A9W9XEA6_9EURO</name>
<dbReference type="RefSeq" id="XP_056791486.1">
    <property type="nucleotide sequence ID" value="XM_056933945.1"/>
</dbReference>
<dbReference type="EMBL" id="JAPWDQ010000004">
    <property type="protein sequence ID" value="KAJ5489453.1"/>
    <property type="molecule type" value="Genomic_DNA"/>
</dbReference>
<accession>A0A9W9XEA6</accession>
<organism evidence="1 2">
    <name type="scientific">Penicillium diatomitis</name>
    <dbReference type="NCBI Taxonomy" id="2819901"/>
    <lineage>
        <taxon>Eukaryota</taxon>
        <taxon>Fungi</taxon>
        <taxon>Dikarya</taxon>
        <taxon>Ascomycota</taxon>
        <taxon>Pezizomycotina</taxon>
        <taxon>Eurotiomycetes</taxon>
        <taxon>Eurotiomycetidae</taxon>
        <taxon>Eurotiales</taxon>
        <taxon>Aspergillaceae</taxon>
        <taxon>Penicillium</taxon>
    </lineage>
</organism>
<evidence type="ECO:0000313" key="1">
    <source>
        <dbReference type="EMBL" id="KAJ5489453.1"/>
    </source>
</evidence>
<dbReference type="Proteomes" id="UP001148312">
    <property type="component" value="Unassembled WGS sequence"/>
</dbReference>
<evidence type="ECO:0000313" key="2">
    <source>
        <dbReference type="Proteomes" id="UP001148312"/>
    </source>
</evidence>
<dbReference type="AlphaFoldDB" id="A0A9W9XEA6"/>
<sequence length="92" mass="10544">MDAERESAQVMSIMTWALWNRLQEKKRLHLALDIDTGEISRSAALMDETRLAHAGRATCFPESFVMNPAAESVQRPCDWQLHWRDAAEGSYH</sequence>
<gene>
    <name evidence="1" type="ORF">N7539_004343</name>
</gene>